<dbReference type="eggNOG" id="COG1314">
    <property type="taxonomic scope" value="Bacteria"/>
</dbReference>
<evidence type="ECO:0000313" key="11">
    <source>
        <dbReference type="EMBL" id="ADB17791.1"/>
    </source>
</evidence>
<dbReference type="STRING" id="530564.Psta_3127"/>
<sequence length="206" mass="20679">MSLELSPLVAVTAYHYLFSIPLSLVAVFLSLVVLVQRGRGGGLTGALGGMGGQSAFGTKAGDLFTRITIVVAAFWILLSMASLKFLSEQGETGGLKRNPTTTTAPATDDTKSGDDKAAGETGTGETPAADKTGATTPAAETPAAETPATETPAAEKPAETPAAEKPAEAPAAEKPAAEVPAEQPAVAPPAEAPAAEKPAEDKPADK</sequence>
<evidence type="ECO:0000256" key="10">
    <source>
        <dbReference type="SAM" id="MobiDB-lite"/>
    </source>
</evidence>
<evidence type="ECO:0000256" key="2">
    <source>
        <dbReference type="ARBA" id="ARBA00008445"/>
    </source>
</evidence>
<keyword evidence="12" id="KW-1185">Reference proteome</keyword>
<keyword evidence="5 9" id="KW-0653">Protein transport</keyword>
<dbReference type="GO" id="GO:0005886">
    <property type="term" value="C:plasma membrane"/>
    <property type="evidence" value="ECO:0007669"/>
    <property type="project" value="UniProtKB-SubCell"/>
</dbReference>
<dbReference type="HOGENOM" id="CLU_116701_0_0_0"/>
<feature type="compositionally biased region" description="Basic and acidic residues" evidence="10">
    <location>
        <begin position="108"/>
        <end position="118"/>
    </location>
</feature>
<dbReference type="EMBL" id="CP001848">
    <property type="protein sequence ID" value="ADB17791.1"/>
    <property type="molecule type" value="Genomic_DNA"/>
</dbReference>
<evidence type="ECO:0000313" key="12">
    <source>
        <dbReference type="Proteomes" id="UP000001887"/>
    </source>
</evidence>
<keyword evidence="6 9" id="KW-1133">Transmembrane helix</keyword>
<comment type="subcellular location">
    <subcellularLocation>
        <location evidence="9">Cell membrane</location>
        <topology evidence="9">Multi-pass membrane protein</topology>
    </subcellularLocation>
    <subcellularLocation>
        <location evidence="1">Membrane</location>
        <topology evidence="1">Multi-pass membrane protein</topology>
    </subcellularLocation>
</comment>
<proteinExistence type="inferred from homology"/>
<evidence type="ECO:0000256" key="3">
    <source>
        <dbReference type="ARBA" id="ARBA00022448"/>
    </source>
</evidence>
<keyword evidence="9" id="KW-1003">Cell membrane</keyword>
<organism evidence="11 12">
    <name type="scientific">Pirellula staleyi (strain ATCC 27377 / DSM 6068 / ICPB 4128)</name>
    <name type="common">Pirella staleyi</name>
    <dbReference type="NCBI Taxonomy" id="530564"/>
    <lineage>
        <taxon>Bacteria</taxon>
        <taxon>Pseudomonadati</taxon>
        <taxon>Planctomycetota</taxon>
        <taxon>Planctomycetia</taxon>
        <taxon>Pirellulales</taxon>
        <taxon>Pirellulaceae</taxon>
        <taxon>Pirellula</taxon>
    </lineage>
</organism>
<accession>D2QWI8</accession>
<dbReference type="GO" id="GO:0009306">
    <property type="term" value="P:protein secretion"/>
    <property type="evidence" value="ECO:0007669"/>
    <property type="project" value="UniProtKB-UniRule"/>
</dbReference>
<keyword evidence="3 9" id="KW-0813">Transport</keyword>
<evidence type="ECO:0000256" key="9">
    <source>
        <dbReference type="RuleBase" id="RU365087"/>
    </source>
</evidence>
<evidence type="ECO:0000256" key="6">
    <source>
        <dbReference type="ARBA" id="ARBA00022989"/>
    </source>
</evidence>
<evidence type="ECO:0000256" key="4">
    <source>
        <dbReference type="ARBA" id="ARBA00022692"/>
    </source>
</evidence>
<dbReference type="GO" id="GO:0015450">
    <property type="term" value="F:protein-transporting ATPase activity"/>
    <property type="evidence" value="ECO:0007669"/>
    <property type="project" value="UniProtKB-UniRule"/>
</dbReference>
<dbReference type="InterPro" id="IPR004692">
    <property type="entry name" value="SecG"/>
</dbReference>
<feature type="region of interest" description="Disordered" evidence="10">
    <location>
        <begin position="91"/>
        <end position="206"/>
    </location>
</feature>
<dbReference type="Pfam" id="PF03840">
    <property type="entry name" value="SecG"/>
    <property type="match status" value="1"/>
</dbReference>
<feature type="compositionally biased region" description="Low complexity" evidence="10">
    <location>
        <begin position="134"/>
        <end position="185"/>
    </location>
</feature>
<protein>
    <recommendedName>
        <fullName evidence="9">Protein-export membrane protein SecG</fullName>
    </recommendedName>
</protein>
<dbReference type="NCBIfam" id="TIGR00810">
    <property type="entry name" value="secG"/>
    <property type="match status" value="1"/>
</dbReference>
<feature type="transmembrane region" description="Helical" evidence="9">
    <location>
        <begin position="63"/>
        <end position="83"/>
    </location>
</feature>
<feature type="transmembrane region" description="Helical" evidence="9">
    <location>
        <begin position="13"/>
        <end position="35"/>
    </location>
</feature>
<feature type="compositionally biased region" description="Basic and acidic residues" evidence="10">
    <location>
        <begin position="197"/>
        <end position="206"/>
    </location>
</feature>
<evidence type="ECO:0000256" key="1">
    <source>
        <dbReference type="ARBA" id="ARBA00004141"/>
    </source>
</evidence>
<gene>
    <name evidence="11" type="ordered locus">Psta_3127</name>
</gene>
<keyword evidence="4 9" id="KW-0812">Transmembrane</keyword>
<dbReference type="AlphaFoldDB" id="D2QWI8"/>
<comment type="similarity">
    <text evidence="2 9">Belongs to the SecG family.</text>
</comment>
<reference evidence="11 12" key="1">
    <citation type="journal article" date="2009" name="Stand. Genomic Sci.">
        <title>Complete genome sequence of Pirellula staleyi type strain (ATCC 27377).</title>
        <authorList>
            <person name="Clum A."/>
            <person name="Tindall B.J."/>
            <person name="Sikorski J."/>
            <person name="Ivanova N."/>
            <person name="Mavrommatis K."/>
            <person name="Lucas S."/>
            <person name="Glavina del Rio T."/>
            <person name="Nolan M."/>
            <person name="Chen F."/>
            <person name="Tice H."/>
            <person name="Pitluck S."/>
            <person name="Cheng J.F."/>
            <person name="Chertkov O."/>
            <person name="Brettin T."/>
            <person name="Han C."/>
            <person name="Detter J.C."/>
            <person name="Kuske C."/>
            <person name="Bruce D."/>
            <person name="Goodwin L."/>
            <person name="Ovchinikova G."/>
            <person name="Pati A."/>
            <person name="Mikhailova N."/>
            <person name="Chen A."/>
            <person name="Palaniappan K."/>
            <person name="Land M."/>
            <person name="Hauser L."/>
            <person name="Chang Y.J."/>
            <person name="Jeffries C.D."/>
            <person name="Chain P."/>
            <person name="Rohde M."/>
            <person name="Goker M."/>
            <person name="Bristow J."/>
            <person name="Eisen J.A."/>
            <person name="Markowitz V."/>
            <person name="Hugenholtz P."/>
            <person name="Kyrpides N.C."/>
            <person name="Klenk H.P."/>
            <person name="Lapidus A."/>
        </authorList>
    </citation>
    <scope>NUCLEOTIDE SEQUENCE [LARGE SCALE GENOMIC DNA]</scope>
    <source>
        <strain evidence="12">ATCC 27377 / DSM 6068 / ICPB 4128</strain>
    </source>
</reference>
<comment type="function">
    <text evidence="9">Involved in protein export. Participates in an early event of protein translocation.</text>
</comment>
<keyword evidence="7 9" id="KW-0811">Translocation</keyword>
<name>D2QWI8_PIRSD</name>
<keyword evidence="8 9" id="KW-0472">Membrane</keyword>
<evidence type="ECO:0000256" key="5">
    <source>
        <dbReference type="ARBA" id="ARBA00022927"/>
    </source>
</evidence>
<dbReference type="KEGG" id="psl:Psta_3127"/>
<evidence type="ECO:0000256" key="8">
    <source>
        <dbReference type="ARBA" id="ARBA00023136"/>
    </source>
</evidence>
<evidence type="ECO:0000256" key="7">
    <source>
        <dbReference type="ARBA" id="ARBA00023010"/>
    </source>
</evidence>
<dbReference type="Proteomes" id="UP000001887">
    <property type="component" value="Chromosome"/>
</dbReference>